<dbReference type="PANTHER" id="PTHR46111:SF1">
    <property type="entry name" value="RIBOSOMAL RNA SMALL SUBUNIT METHYLTRANSFERASE I"/>
    <property type="match status" value="1"/>
</dbReference>
<keyword evidence="9" id="KW-1185">Reference proteome</keyword>
<name>A0ABD0U457_DENTH</name>
<dbReference type="InterPro" id="IPR014776">
    <property type="entry name" value="4pyrrole_Mease_sub2"/>
</dbReference>
<dbReference type="GO" id="GO:0006364">
    <property type="term" value="P:rRNA processing"/>
    <property type="evidence" value="ECO:0007669"/>
    <property type="project" value="UniProtKB-KW"/>
</dbReference>
<dbReference type="GO" id="GO:0032259">
    <property type="term" value="P:methylation"/>
    <property type="evidence" value="ECO:0007669"/>
    <property type="project" value="UniProtKB-KW"/>
</dbReference>
<evidence type="ECO:0000256" key="5">
    <source>
        <dbReference type="ARBA" id="ARBA00022691"/>
    </source>
</evidence>
<dbReference type="FunFam" id="3.40.1010.10:FF:000007">
    <property type="entry name" value="Ribosomal RNA small subunit methyltransferase I"/>
    <property type="match status" value="1"/>
</dbReference>
<evidence type="ECO:0000313" key="9">
    <source>
        <dbReference type="Proteomes" id="UP001552299"/>
    </source>
</evidence>
<keyword evidence="4" id="KW-0808">Transferase</keyword>
<evidence type="ECO:0000256" key="2">
    <source>
        <dbReference type="ARBA" id="ARBA00022552"/>
    </source>
</evidence>
<organism evidence="8 9">
    <name type="scientific">Dendrobium thyrsiflorum</name>
    <name type="common">Pinecone-like raceme dendrobium</name>
    <name type="synonym">Orchid</name>
    <dbReference type="NCBI Taxonomy" id="117978"/>
    <lineage>
        <taxon>Eukaryota</taxon>
        <taxon>Viridiplantae</taxon>
        <taxon>Streptophyta</taxon>
        <taxon>Embryophyta</taxon>
        <taxon>Tracheophyta</taxon>
        <taxon>Spermatophyta</taxon>
        <taxon>Magnoliopsida</taxon>
        <taxon>Liliopsida</taxon>
        <taxon>Asparagales</taxon>
        <taxon>Orchidaceae</taxon>
        <taxon>Epidendroideae</taxon>
        <taxon>Malaxideae</taxon>
        <taxon>Dendrobiinae</taxon>
        <taxon>Dendrobium</taxon>
    </lineage>
</organism>
<gene>
    <name evidence="8" type="ORF">M5K25_025465</name>
</gene>
<feature type="domain" description="Tetrapyrrole methylase" evidence="7">
    <location>
        <begin position="125"/>
        <end position="318"/>
    </location>
</feature>
<dbReference type="InterPro" id="IPR014777">
    <property type="entry name" value="4pyrrole_Mease_sub1"/>
</dbReference>
<evidence type="ECO:0000259" key="7">
    <source>
        <dbReference type="Pfam" id="PF00590"/>
    </source>
</evidence>
<sequence length="391" mass="43386">MRKIIESGVRTLTEVELQQVAKSSIYRPWPHLHRWCRGQQSSGPAGTQYSRGRMLPLTRPFQIPAISKLAAPSISPLLHRSFAQPFSISPTSRCASSSSEGDANPATESANHANSSKKGSLKSGLYLVATPIGNLEDITLRALRILKSADVILSEDTRHSWKLLQHYNIDTPLLSYHKFNESQREMTTLSRLRDGQAVALISDAGTPVISDPGLELVKLCTRENIAVIPILGHQHWLLLFLLVDFQLTNSHLHAGSRRSKLLNAANQAVTQIFFVPPHKLLQVLTETSLIFGESRLCVIAREMTKLHEEFWRGTLGEAVMVFSSGQPKGEITLLIEGRADSPAKAPSEDELEYELRDLISKGHSISTVCKISQDVLLSITLPPYFKTNVEF</sequence>
<dbReference type="EMBL" id="JANQDX010000018">
    <property type="protein sequence ID" value="KAL0906930.1"/>
    <property type="molecule type" value="Genomic_DNA"/>
</dbReference>
<evidence type="ECO:0000256" key="3">
    <source>
        <dbReference type="ARBA" id="ARBA00022603"/>
    </source>
</evidence>
<evidence type="ECO:0000256" key="4">
    <source>
        <dbReference type="ARBA" id="ARBA00022679"/>
    </source>
</evidence>
<proteinExistence type="predicted"/>
<evidence type="ECO:0000256" key="6">
    <source>
        <dbReference type="SAM" id="MobiDB-lite"/>
    </source>
</evidence>
<dbReference type="GO" id="GO:0008168">
    <property type="term" value="F:methyltransferase activity"/>
    <property type="evidence" value="ECO:0007669"/>
    <property type="project" value="UniProtKB-KW"/>
</dbReference>
<dbReference type="Proteomes" id="UP001552299">
    <property type="component" value="Unassembled WGS sequence"/>
</dbReference>
<keyword evidence="5" id="KW-0949">S-adenosyl-L-methionine</keyword>
<comment type="caution">
    <text evidence="8">The sequence shown here is derived from an EMBL/GenBank/DDBJ whole genome shotgun (WGS) entry which is preliminary data.</text>
</comment>
<keyword evidence="1" id="KW-0963">Cytoplasm</keyword>
<reference evidence="8 9" key="1">
    <citation type="journal article" date="2024" name="Plant Biotechnol. J.">
        <title>Dendrobium thyrsiflorum genome and its molecular insights into genes involved in important horticultural traits.</title>
        <authorList>
            <person name="Chen B."/>
            <person name="Wang J.Y."/>
            <person name="Zheng P.J."/>
            <person name="Li K.L."/>
            <person name="Liang Y.M."/>
            <person name="Chen X.F."/>
            <person name="Zhang C."/>
            <person name="Zhao X."/>
            <person name="He X."/>
            <person name="Zhang G.Q."/>
            <person name="Liu Z.J."/>
            <person name="Xu Q."/>
        </authorList>
    </citation>
    <scope>NUCLEOTIDE SEQUENCE [LARGE SCALE GENOMIC DNA]</scope>
    <source>
        <strain evidence="8">GZMU011</strain>
    </source>
</reference>
<dbReference type="InterPro" id="IPR008189">
    <property type="entry name" value="rRNA_ssu_MeTfrase_I"/>
</dbReference>
<keyword evidence="3" id="KW-0489">Methyltransferase</keyword>
<feature type="compositionally biased region" description="Polar residues" evidence="6">
    <location>
        <begin position="93"/>
        <end position="114"/>
    </location>
</feature>
<dbReference type="Gene3D" id="3.40.1010.10">
    <property type="entry name" value="Cobalt-precorrin-4 Transmethylase, Domain 1"/>
    <property type="match status" value="1"/>
</dbReference>
<dbReference type="Pfam" id="PF00590">
    <property type="entry name" value="TP_methylase"/>
    <property type="match status" value="1"/>
</dbReference>
<dbReference type="Gene3D" id="3.30.950.10">
    <property type="entry name" value="Methyltransferase, Cobalt-precorrin-4 Transmethylase, Domain 2"/>
    <property type="match status" value="1"/>
</dbReference>
<dbReference type="InterPro" id="IPR000878">
    <property type="entry name" value="4pyrrol_Mease"/>
</dbReference>
<dbReference type="PROSITE" id="PS01296">
    <property type="entry name" value="RSMI"/>
    <property type="match status" value="1"/>
</dbReference>
<dbReference type="PANTHER" id="PTHR46111">
    <property type="entry name" value="RIBOSOMAL RNA SMALL SUBUNIT METHYLTRANSFERASE I"/>
    <property type="match status" value="1"/>
</dbReference>
<feature type="region of interest" description="Disordered" evidence="6">
    <location>
        <begin position="93"/>
        <end position="118"/>
    </location>
</feature>
<dbReference type="InterPro" id="IPR018063">
    <property type="entry name" value="SAM_MeTrfase_RsmI_CS"/>
</dbReference>
<evidence type="ECO:0000256" key="1">
    <source>
        <dbReference type="ARBA" id="ARBA00022490"/>
    </source>
</evidence>
<dbReference type="InterPro" id="IPR035996">
    <property type="entry name" value="4pyrrol_Methylase_sf"/>
</dbReference>
<dbReference type="AlphaFoldDB" id="A0ABD0U457"/>
<keyword evidence="2" id="KW-0698">rRNA processing</keyword>
<evidence type="ECO:0000313" key="8">
    <source>
        <dbReference type="EMBL" id="KAL0906930.1"/>
    </source>
</evidence>
<protein>
    <recommendedName>
        <fullName evidence="7">Tetrapyrrole methylase domain-containing protein</fullName>
    </recommendedName>
</protein>
<dbReference type="NCBIfam" id="TIGR00096">
    <property type="entry name" value="16S rRNA (cytidine(1402)-2'-O)-methyltransferase"/>
    <property type="match status" value="1"/>
</dbReference>
<dbReference type="SUPFAM" id="SSF53790">
    <property type="entry name" value="Tetrapyrrole methylase"/>
    <property type="match status" value="1"/>
</dbReference>
<accession>A0ABD0U457</accession>
<dbReference type="CDD" id="cd11648">
    <property type="entry name" value="RsmI"/>
    <property type="match status" value="1"/>
</dbReference>